<comment type="catalytic activity">
    <reaction evidence="1">
        <text>[E2 ubiquitin-conjugating enzyme]-S-ubiquitinyl-L-cysteine + [acceptor protein]-L-lysine = [E2 ubiquitin-conjugating enzyme]-L-cysteine + [acceptor protein]-N(6)-ubiquitinyl-L-lysine.</text>
        <dbReference type="EC" id="2.3.2.31"/>
    </reaction>
</comment>
<feature type="compositionally biased region" description="Polar residues" evidence="10">
    <location>
        <begin position="396"/>
        <end position="409"/>
    </location>
</feature>
<dbReference type="GO" id="GO:0061630">
    <property type="term" value="F:ubiquitin protein ligase activity"/>
    <property type="evidence" value="ECO:0007669"/>
    <property type="project" value="UniProtKB-EC"/>
</dbReference>
<feature type="domain" description="RING-type" evidence="11">
    <location>
        <begin position="354"/>
        <end position="571"/>
    </location>
</feature>
<comment type="caution">
    <text evidence="12">The sequence shown here is derived from an EMBL/GenBank/DDBJ whole genome shotgun (WGS) entry which is preliminary data.</text>
</comment>
<dbReference type="EMBL" id="CAJGYO010000010">
    <property type="protein sequence ID" value="CAD6255833.1"/>
    <property type="molecule type" value="Genomic_DNA"/>
</dbReference>
<gene>
    <name evidence="12" type="ORF">NCGR_LOCUS39363</name>
</gene>
<feature type="region of interest" description="Disordered" evidence="10">
    <location>
        <begin position="1"/>
        <end position="58"/>
    </location>
</feature>
<dbReference type="PANTHER" id="PTHR11685">
    <property type="entry name" value="RBR FAMILY RING FINGER AND IBR DOMAIN-CONTAINING"/>
    <property type="match status" value="1"/>
</dbReference>
<sequence>MPHAACRPPPPEPRSGCHRPPLTGSGEGGLDLEREAAPGRKVGRGSVRKSSADGSRPSVWTGRITDDILARREDKGQLWSFVDENGGRVMWCPGPGCSRAVEFVGCTGDATDVFCECAHGFCWSCGEEAHRPLSCVTVRAWLAKNVSYSETANWVLTHTKHCPKYRRPIEKNQGCNNMTCRPPCNHRFCWICLQSYGRSHIVCDGNRARPDKVNAGGGKDERRREQAKASLDRYLYHYERWAANHTSLQKVFKDMADLERSGLRSGFLNKAYEQVADCRRVLRWAHAYGYFLDPKRDAIKRNLFDQLQKDANMSLERLHGCAEVERMELCAGDAADVAERYKSYKKSFRASPSRRTTAAAAVAPWWPWRSAAGGSSAAFASSGSAPGGRDWPGAARTTTVTRDGAGTSTRPWATARAACRCGARTQPARRPSYAVANGADRDRYVLRSYVELSGGGVKWCPAAGCTRTLELVGDGADVFCECAQGFCWSYGEEAHRPVSCGTVRAWRAKNISDSETANWVLTHTKHCPKCRRPIEKNHGCSHMTCRAPCYHQFCWLCFDPWRCHLRCSRFDYTDYLQQDVDGEGGEEERRRRRQAKASLDSRRRRGCIGEVDDPSDEYAVEEETKAAKPTYNVLTDDIILARQEKDTATVAEVLSIPQAFAAVLLRHFKWGASQVQDEWFSDDRRVRDAVGLQPADDGGGGVPVVAMALSSRRLVCGICFVRFSAGRTRSAGCCSHYYCDACWCGYVHAAMGHGARCLSLLCPDPACSAAVVEELVNAVADGADRDRYALRSYVELSGGGVKWCPAAGCTRALDLVGDGADVFCECAHGFCWCCGEEAHRPVSCGTLQQDVDGEGGEEERRRRRQAKASLDRYLYHYERWAGNGKSLQKALADMNELRSSGLEKMAASLEIQVEDLEFLIMAYEMIAYGRRVMRWVYAYGYYLDPGHDVCMRHLFDRLQDDANRWLEDLHHSAEVERMKFYSGHAGSVMNETYRAYKHQLIDVFF</sequence>
<evidence type="ECO:0000256" key="10">
    <source>
        <dbReference type="SAM" id="MobiDB-lite"/>
    </source>
</evidence>
<dbReference type="EC" id="2.3.2.31" evidence="3"/>
<dbReference type="GO" id="GO:0008270">
    <property type="term" value="F:zinc ion binding"/>
    <property type="evidence" value="ECO:0007669"/>
    <property type="project" value="UniProtKB-KW"/>
</dbReference>
<proteinExistence type="predicted"/>
<dbReference type="SMART" id="SM00647">
    <property type="entry name" value="IBR"/>
    <property type="match status" value="5"/>
</dbReference>
<feature type="region of interest" description="Disordered" evidence="10">
    <location>
        <begin position="379"/>
        <end position="409"/>
    </location>
</feature>
<dbReference type="Proteomes" id="UP000604825">
    <property type="component" value="Unassembled WGS sequence"/>
</dbReference>
<accession>A0A811QIW3</accession>
<dbReference type="Gene3D" id="1.20.120.1750">
    <property type="match status" value="3"/>
</dbReference>
<evidence type="ECO:0000256" key="3">
    <source>
        <dbReference type="ARBA" id="ARBA00012251"/>
    </source>
</evidence>
<dbReference type="PROSITE" id="PS51873">
    <property type="entry name" value="TRIAD"/>
    <property type="match status" value="3"/>
</dbReference>
<reference evidence="12" key="1">
    <citation type="submission" date="2020-10" db="EMBL/GenBank/DDBJ databases">
        <authorList>
            <person name="Han B."/>
            <person name="Lu T."/>
            <person name="Zhao Q."/>
            <person name="Huang X."/>
            <person name="Zhao Y."/>
        </authorList>
    </citation>
    <scope>NUCLEOTIDE SEQUENCE</scope>
</reference>
<dbReference type="InterPro" id="IPR044066">
    <property type="entry name" value="TRIAD_supradom"/>
</dbReference>
<feature type="domain" description="RING-type" evidence="11">
    <location>
        <begin position="712"/>
        <end position="943"/>
    </location>
</feature>
<keyword evidence="13" id="KW-1185">Reference proteome</keyword>
<evidence type="ECO:0000256" key="7">
    <source>
        <dbReference type="ARBA" id="ARBA00022771"/>
    </source>
</evidence>
<dbReference type="InterPro" id="IPR048962">
    <property type="entry name" value="ARIH1-like_UBL"/>
</dbReference>
<dbReference type="InterPro" id="IPR002867">
    <property type="entry name" value="IBR_dom"/>
</dbReference>
<keyword evidence="8" id="KW-0833">Ubl conjugation pathway</keyword>
<dbReference type="Pfam" id="PF22191">
    <property type="entry name" value="IBR_1"/>
    <property type="match status" value="2"/>
</dbReference>
<dbReference type="Pfam" id="PF01485">
    <property type="entry name" value="IBR"/>
    <property type="match status" value="3"/>
</dbReference>
<dbReference type="InterPro" id="IPR031127">
    <property type="entry name" value="E3_UB_ligase_RBR"/>
</dbReference>
<evidence type="ECO:0000259" key="11">
    <source>
        <dbReference type="PROSITE" id="PS51873"/>
    </source>
</evidence>
<evidence type="ECO:0000256" key="1">
    <source>
        <dbReference type="ARBA" id="ARBA00001798"/>
    </source>
</evidence>
<evidence type="ECO:0000313" key="13">
    <source>
        <dbReference type="Proteomes" id="UP000604825"/>
    </source>
</evidence>
<dbReference type="SUPFAM" id="SSF57850">
    <property type="entry name" value="RING/U-box"/>
    <property type="match status" value="6"/>
</dbReference>
<name>A0A811QIW3_9POAL</name>
<evidence type="ECO:0000313" key="12">
    <source>
        <dbReference type="EMBL" id="CAD6255833.1"/>
    </source>
</evidence>
<dbReference type="CDD" id="cd20346">
    <property type="entry name" value="BRcat_RBR_ANKIB1"/>
    <property type="match status" value="2"/>
</dbReference>
<protein>
    <recommendedName>
        <fullName evidence="3">RBR-type E3 ubiquitin transferase</fullName>
        <ecNumber evidence="3">2.3.2.31</ecNumber>
    </recommendedName>
</protein>
<keyword evidence="6" id="KW-0677">Repeat</keyword>
<keyword evidence="7" id="KW-0863">Zinc-finger</keyword>
<feature type="compositionally biased region" description="Low complexity" evidence="10">
    <location>
        <begin position="379"/>
        <end position="388"/>
    </location>
</feature>
<evidence type="ECO:0000256" key="9">
    <source>
        <dbReference type="ARBA" id="ARBA00022833"/>
    </source>
</evidence>
<evidence type="ECO:0000256" key="8">
    <source>
        <dbReference type="ARBA" id="ARBA00022786"/>
    </source>
</evidence>
<comment type="cofactor">
    <cofactor evidence="2">
        <name>Zn(2+)</name>
        <dbReference type="ChEBI" id="CHEBI:29105"/>
    </cofactor>
</comment>
<dbReference type="OrthoDB" id="10009520at2759"/>
<evidence type="ECO:0000256" key="5">
    <source>
        <dbReference type="ARBA" id="ARBA00022723"/>
    </source>
</evidence>
<dbReference type="Pfam" id="PF21235">
    <property type="entry name" value="UBA_ARI1"/>
    <property type="match status" value="1"/>
</dbReference>
<evidence type="ECO:0000256" key="4">
    <source>
        <dbReference type="ARBA" id="ARBA00022679"/>
    </source>
</evidence>
<evidence type="ECO:0000256" key="2">
    <source>
        <dbReference type="ARBA" id="ARBA00001947"/>
    </source>
</evidence>
<keyword evidence="9" id="KW-0862">Zinc</keyword>
<keyword evidence="5" id="KW-0479">Metal-binding</keyword>
<dbReference type="AlphaFoldDB" id="A0A811QIW3"/>
<dbReference type="GO" id="GO:0016567">
    <property type="term" value="P:protein ubiquitination"/>
    <property type="evidence" value="ECO:0007669"/>
    <property type="project" value="InterPro"/>
</dbReference>
<keyword evidence="4" id="KW-0808">Transferase</keyword>
<organism evidence="12 13">
    <name type="scientific">Miscanthus lutarioriparius</name>
    <dbReference type="NCBI Taxonomy" id="422564"/>
    <lineage>
        <taxon>Eukaryota</taxon>
        <taxon>Viridiplantae</taxon>
        <taxon>Streptophyta</taxon>
        <taxon>Embryophyta</taxon>
        <taxon>Tracheophyta</taxon>
        <taxon>Spermatophyta</taxon>
        <taxon>Magnoliopsida</taxon>
        <taxon>Liliopsida</taxon>
        <taxon>Poales</taxon>
        <taxon>Poaceae</taxon>
        <taxon>PACMAD clade</taxon>
        <taxon>Panicoideae</taxon>
        <taxon>Andropogonodae</taxon>
        <taxon>Andropogoneae</taxon>
        <taxon>Saccharinae</taxon>
        <taxon>Miscanthus</taxon>
    </lineage>
</organism>
<evidence type="ECO:0000256" key="6">
    <source>
        <dbReference type="ARBA" id="ARBA00022737"/>
    </source>
</evidence>
<feature type="domain" description="RING-type" evidence="11">
    <location>
        <begin position="1"/>
        <end position="212"/>
    </location>
</feature>